<gene>
    <name evidence="10" type="ORF">COS47_01440</name>
</gene>
<keyword evidence="3" id="KW-0488">Methylation</keyword>
<dbReference type="PIRSF" id="PIRSF021292">
    <property type="entry name" value="Competence_ComGD"/>
    <property type="match status" value="1"/>
</dbReference>
<feature type="domain" description="General secretion pathway GspH" evidence="9">
    <location>
        <begin position="43"/>
        <end position="142"/>
    </location>
</feature>
<dbReference type="Pfam" id="PF12019">
    <property type="entry name" value="GspH"/>
    <property type="match status" value="1"/>
</dbReference>
<dbReference type="GO" id="GO:0015628">
    <property type="term" value="P:protein secretion by the type II secretion system"/>
    <property type="evidence" value="ECO:0007669"/>
    <property type="project" value="InterPro"/>
</dbReference>
<keyword evidence="4" id="KW-0997">Cell inner membrane</keyword>
<organism evidence="10 11">
    <name type="scientific">Candidatus Nealsonbacteria bacterium CG03_land_8_20_14_0_80_36_12</name>
    <dbReference type="NCBI Taxonomy" id="1974701"/>
    <lineage>
        <taxon>Bacteria</taxon>
        <taxon>Candidatus Nealsoniibacteriota</taxon>
    </lineage>
</organism>
<evidence type="ECO:0000256" key="8">
    <source>
        <dbReference type="SAM" id="Phobius"/>
    </source>
</evidence>
<comment type="subcellular location">
    <subcellularLocation>
        <location evidence="1">Cell inner membrane</location>
        <topology evidence="1">Single-pass membrane protein</topology>
    </subcellularLocation>
</comment>
<dbReference type="AlphaFoldDB" id="A0A2M7BYA3"/>
<dbReference type="GO" id="GO:0005886">
    <property type="term" value="C:plasma membrane"/>
    <property type="evidence" value="ECO:0007669"/>
    <property type="project" value="UniProtKB-SubCell"/>
</dbReference>
<keyword evidence="7 8" id="KW-0472">Membrane</keyword>
<evidence type="ECO:0000256" key="4">
    <source>
        <dbReference type="ARBA" id="ARBA00022519"/>
    </source>
</evidence>
<evidence type="ECO:0000313" key="10">
    <source>
        <dbReference type="EMBL" id="PIV12647.1"/>
    </source>
</evidence>
<dbReference type="InterPro" id="IPR022346">
    <property type="entry name" value="T2SS_GspH"/>
</dbReference>
<keyword evidence="5 8" id="KW-0812">Transmembrane</keyword>
<evidence type="ECO:0000313" key="11">
    <source>
        <dbReference type="Proteomes" id="UP000230324"/>
    </source>
</evidence>
<dbReference type="Proteomes" id="UP000230324">
    <property type="component" value="Unassembled WGS sequence"/>
</dbReference>
<dbReference type="InterPro" id="IPR012902">
    <property type="entry name" value="N_methyl_site"/>
</dbReference>
<dbReference type="Pfam" id="PF07963">
    <property type="entry name" value="N_methyl"/>
    <property type="match status" value="1"/>
</dbReference>
<dbReference type="EMBL" id="PEUV01000030">
    <property type="protein sequence ID" value="PIV12647.1"/>
    <property type="molecule type" value="Genomic_DNA"/>
</dbReference>
<evidence type="ECO:0000256" key="1">
    <source>
        <dbReference type="ARBA" id="ARBA00004377"/>
    </source>
</evidence>
<protein>
    <recommendedName>
        <fullName evidence="9">General secretion pathway GspH domain-containing protein</fullName>
    </recommendedName>
</protein>
<sequence>MSNLKKSFTLIELLIVISIIGILVLIGIPAFRRFQPSIQLSGAVRELVSDLRYSGQLAITEQVNHGIHFFSDPDKYQIIRYGEVEEVLEEKNLPEKVSFQEISGFTDEEVIFNPYGAAKESGSITLINTANTTTTIEVRPSGFVKIVK</sequence>
<dbReference type="Gene3D" id="3.30.700.10">
    <property type="entry name" value="Glycoprotein, Type 4 Pilin"/>
    <property type="match status" value="1"/>
</dbReference>
<accession>A0A2M7BYA3</accession>
<dbReference type="SUPFAM" id="SSF54523">
    <property type="entry name" value="Pili subunits"/>
    <property type="match status" value="1"/>
</dbReference>
<dbReference type="InterPro" id="IPR045584">
    <property type="entry name" value="Pilin-like"/>
</dbReference>
<keyword evidence="2" id="KW-1003">Cell membrane</keyword>
<evidence type="ECO:0000259" key="9">
    <source>
        <dbReference type="Pfam" id="PF12019"/>
    </source>
</evidence>
<keyword evidence="6 8" id="KW-1133">Transmembrane helix</keyword>
<dbReference type="GO" id="GO:0030420">
    <property type="term" value="P:establishment of competence for transformation"/>
    <property type="evidence" value="ECO:0007669"/>
    <property type="project" value="InterPro"/>
</dbReference>
<comment type="caution">
    <text evidence="10">The sequence shown here is derived from an EMBL/GenBank/DDBJ whole genome shotgun (WGS) entry which is preliminary data.</text>
</comment>
<evidence type="ECO:0000256" key="6">
    <source>
        <dbReference type="ARBA" id="ARBA00022989"/>
    </source>
</evidence>
<name>A0A2M7BYA3_9BACT</name>
<evidence type="ECO:0000256" key="3">
    <source>
        <dbReference type="ARBA" id="ARBA00022481"/>
    </source>
</evidence>
<feature type="transmembrane region" description="Helical" evidence="8">
    <location>
        <begin position="7"/>
        <end position="31"/>
    </location>
</feature>
<dbReference type="GO" id="GO:0015627">
    <property type="term" value="C:type II protein secretion system complex"/>
    <property type="evidence" value="ECO:0007669"/>
    <property type="project" value="InterPro"/>
</dbReference>
<dbReference type="InterPro" id="IPR016785">
    <property type="entry name" value="ComGD"/>
</dbReference>
<reference evidence="11" key="1">
    <citation type="submission" date="2017-09" db="EMBL/GenBank/DDBJ databases">
        <title>Depth-based differentiation of microbial function through sediment-hosted aquifers and enrichment of novel symbionts in the deep terrestrial subsurface.</title>
        <authorList>
            <person name="Probst A.J."/>
            <person name="Ladd B."/>
            <person name="Jarett J.K."/>
            <person name="Geller-Mcgrath D.E."/>
            <person name="Sieber C.M.K."/>
            <person name="Emerson J.B."/>
            <person name="Anantharaman K."/>
            <person name="Thomas B.C."/>
            <person name="Malmstrom R."/>
            <person name="Stieglmeier M."/>
            <person name="Klingl A."/>
            <person name="Woyke T."/>
            <person name="Ryan C.M."/>
            <person name="Banfield J.F."/>
        </authorList>
    </citation>
    <scope>NUCLEOTIDE SEQUENCE [LARGE SCALE GENOMIC DNA]</scope>
</reference>
<evidence type="ECO:0000256" key="7">
    <source>
        <dbReference type="ARBA" id="ARBA00023136"/>
    </source>
</evidence>
<dbReference type="NCBIfam" id="TIGR02532">
    <property type="entry name" value="IV_pilin_GFxxxE"/>
    <property type="match status" value="1"/>
</dbReference>
<evidence type="ECO:0000256" key="2">
    <source>
        <dbReference type="ARBA" id="ARBA00022475"/>
    </source>
</evidence>
<evidence type="ECO:0000256" key="5">
    <source>
        <dbReference type="ARBA" id="ARBA00022692"/>
    </source>
</evidence>
<proteinExistence type="predicted"/>